<dbReference type="BioCyc" id="PMAR862515-HMP:GMOO-1819-MONOMER"/>
<organism evidence="1 2">
    <name type="scientific">Hoylesella marshii DSM 16973 = JCM 13450</name>
    <dbReference type="NCBI Taxonomy" id="862515"/>
    <lineage>
        <taxon>Bacteria</taxon>
        <taxon>Pseudomonadati</taxon>
        <taxon>Bacteroidota</taxon>
        <taxon>Bacteroidia</taxon>
        <taxon>Bacteroidales</taxon>
        <taxon>Prevotellaceae</taxon>
        <taxon>Hoylesella</taxon>
    </lineage>
</organism>
<dbReference type="PROSITE" id="PS51257">
    <property type="entry name" value="PROKAR_LIPOPROTEIN"/>
    <property type="match status" value="1"/>
</dbReference>
<evidence type="ECO:0008006" key="3">
    <source>
        <dbReference type="Google" id="ProtNLM"/>
    </source>
</evidence>
<sequence length="489" mass="55366">MRVKIFFVACIALLAACSESEKPSKKVVENGVLVAVDESMIKDSVLVLDESITEVADSLFKGYPQIRAIVGLNLTKVGAGCFKQCENLKEVKAPKLAVIGEKAFEGDGRLASFELNTVPQVGTNAFAGTPEKNIQSTKEPAAFKPLQQYGFYAVNGIPLGTVFEGFKGTYFLFNPGHVEIRDMKLVEAECYMASLKVFNWKGEEVETHAFDNIGVETGYAITGDYLLIWYERDNFADQDAYTRVKLYSRKDLKLLKEVTFDYHHSPNVPSYSQIIGAFVTYDGRVMFSFFNNIREIDMSEGLEPSQRIINSLEGINLSYSGNYIVYPDYVVGWNNTSIGLYVYSFREKTSKEYRVHRIESVQRWNEGSEDAFLVNSKEGDEIYSVKDGKLQRSFENMLFAHKQYPGKEETVWFDGSKLAFTKDYVKATKEVKLPDDGELTNVAFHDGIPQAVAIFAKDKKTKAYLWDIYQDKWKQIWTGGKKTTVIFNN</sequence>
<dbReference type="HOGENOM" id="CLU_557647_0_0_10"/>
<gene>
    <name evidence="1" type="ORF">HMPREF0658_1794</name>
</gene>
<protein>
    <recommendedName>
        <fullName evidence="3">Leucine-rich repeat domain-containing protein</fullName>
    </recommendedName>
</protein>
<dbReference type="InterPro" id="IPR011047">
    <property type="entry name" value="Quinoprotein_ADH-like_sf"/>
</dbReference>
<dbReference type="RefSeq" id="WP_006950078.1">
    <property type="nucleotide sequence ID" value="NZ_GL397214.1"/>
</dbReference>
<dbReference type="EMBL" id="AEEI01000052">
    <property type="protein sequence ID" value="EFM01232.1"/>
    <property type="molecule type" value="Genomic_DNA"/>
</dbReference>
<dbReference type="InterPro" id="IPR026906">
    <property type="entry name" value="LRR_5"/>
</dbReference>
<evidence type="ECO:0000313" key="2">
    <source>
        <dbReference type="Proteomes" id="UP000004394"/>
    </source>
</evidence>
<name>E0NUE1_9BACT</name>
<reference evidence="1" key="1">
    <citation type="submission" date="2010-07" db="EMBL/GenBank/DDBJ databases">
        <authorList>
            <person name="Muzny D."/>
            <person name="Qin X."/>
            <person name="Deng J."/>
            <person name="Jiang H."/>
            <person name="Liu Y."/>
            <person name="Qu J."/>
            <person name="Song X.-Z."/>
            <person name="Zhang L."/>
            <person name="Thornton R."/>
            <person name="Coyle M."/>
            <person name="Francisco L."/>
            <person name="Jackson L."/>
            <person name="Javaid M."/>
            <person name="Korchina V."/>
            <person name="Kovar C."/>
            <person name="Mata R."/>
            <person name="Mathew T."/>
            <person name="Ngo R."/>
            <person name="Nguyen L."/>
            <person name="Nguyen N."/>
            <person name="Okwuonu G."/>
            <person name="Ongeri F."/>
            <person name="Pham C."/>
            <person name="Simmons D."/>
            <person name="Wilczek-Boney K."/>
            <person name="Hale W."/>
            <person name="Jakkamsetti A."/>
            <person name="Pham P."/>
            <person name="Ruth R."/>
            <person name="San Lucas F."/>
            <person name="Warren J."/>
            <person name="Zhang J."/>
            <person name="Zhao Z."/>
            <person name="Zhou C."/>
            <person name="Zhu D."/>
            <person name="Lee S."/>
            <person name="Bess C."/>
            <person name="Blankenburg K."/>
            <person name="Forbes L."/>
            <person name="Fu Q."/>
            <person name="Gubbala S."/>
            <person name="Hirani K."/>
            <person name="Jayaseelan J.C."/>
            <person name="Lara F."/>
            <person name="Munidasa M."/>
            <person name="Palculict T."/>
            <person name="Patil S."/>
            <person name="Pu L.-L."/>
            <person name="Saada N."/>
            <person name="Tang L."/>
            <person name="Weissenberger G."/>
            <person name="Zhu Y."/>
            <person name="Hemphill L."/>
            <person name="Shang Y."/>
            <person name="Youmans B."/>
            <person name="Ayvaz T."/>
            <person name="Ross M."/>
            <person name="Santibanez J."/>
            <person name="Aqrawi P."/>
            <person name="Gross S."/>
            <person name="Joshi V."/>
            <person name="Fowler G."/>
            <person name="Nazareth L."/>
            <person name="Reid J."/>
            <person name="Worley K."/>
            <person name="Petrosino J."/>
            <person name="Highlander S."/>
            <person name="Gibbs R."/>
        </authorList>
    </citation>
    <scope>NUCLEOTIDE SEQUENCE [LARGE SCALE GENOMIC DNA]</scope>
    <source>
        <strain evidence="1">DSM 16973</strain>
    </source>
</reference>
<dbReference type="AlphaFoldDB" id="E0NUE1"/>
<dbReference type="InterPro" id="IPR032675">
    <property type="entry name" value="LRR_dom_sf"/>
</dbReference>
<accession>E0NUE1</accession>
<dbReference type="Pfam" id="PF13306">
    <property type="entry name" value="LRR_5"/>
    <property type="match status" value="1"/>
</dbReference>
<dbReference type="Proteomes" id="UP000004394">
    <property type="component" value="Unassembled WGS sequence"/>
</dbReference>
<dbReference type="Gene3D" id="3.80.10.10">
    <property type="entry name" value="Ribonuclease Inhibitor"/>
    <property type="match status" value="1"/>
</dbReference>
<comment type="caution">
    <text evidence="1">The sequence shown here is derived from an EMBL/GenBank/DDBJ whole genome shotgun (WGS) entry which is preliminary data.</text>
</comment>
<dbReference type="STRING" id="862515.HMPREF0658_1794"/>
<evidence type="ECO:0000313" key="1">
    <source>
        <dbReference type="EMBL" id="EFM01232.1"/>
    </source>
</evidence>
<proteinExistence type="predicted"/>
<dbReference type="SUPFAM" id="SSF50998">
    <property type="entry name" value="Quinoprotein alcohol dehydrogenase-like"/>
    <property type="match status" value="1"/>
</dbReference>
<keyword evidence="2" id="KW-1185">Reference proteome</keyword>